<dbReference type="RefSeq" id="WP_089872919.1">
    <property type="nucleotide sequence ID" value="NZ_FOTC01000015.1"/>
</dbReference>
<evidence type="ECO:0000313" key="3">
    <source>
        <dbReference type="EMBL" id="SFL69934.1"/>
    </source>
</evidence>
<keyword evidence="2" id="KW-0812">Transmembrane</keyword>
<sequence>MGQNPGGQSPDEGQAAQSGQQTQNSRQNQPAQGGQQNPQRSQGQPAQGNNRQNQQPQAQQRDTGEEVASWFTETLVRTAVAVFGVALLLLALGQLVGVNLLSTVAEFLASSVGVWLVIAFFAMLLIVAASKSWNISRQ</sequence>
<keyword evidence="4" id="KW-1185">Reference proteome</keyword>
<feature type="region of interest" description="Disordered" evidence="1">
    <location>
        <begin position="1"/>
        <end position="66"/>
    </location>
</feature>
<evidence type="ECO:0000313" key="4">
    <source>
        <dbReference type="Proteomes" id="UP000199607"/>
    </source>
</evidence>
<dbReference type="EMBL" id="FOTC01000015">
    <property type="protein sequence ID" value="SFL69934.1"/>
    <property type="molecule type" value="Genomic_DNA"/>
</dbReference>
<feature type="compositionally biased region" description="Low complexity" evidence="1">
    <location>
        <begin position="26"/>
        <end position="61"/>
    </location>
</feature>
<feature type="transmembrane region" description="Helical" evidence="2">
    <location>
        <begin position="107"/>
        <end position="129"/>
    </location>
</feature>
<keyword evidence="2" id="KW-1133">Transmembrane helix</keyword>
<keyword evidence="2" id="KW-0472">Membrane</keyword>
<protein>
    <submittedName>
        <fullName evidence="3">Uncharacterized protein</fullName>
    </submittedName>
</protein>
<evidence type="ECO:0000256" key="2">
    <source>
        <dbReference type="SAM" id="Phobius"/>
    </source>
</evidence>
<accession>A0A1I4JTZ5</accession>
<feature type="compositionally biased region" description="Polar residues" evidence="1">
    <location>
        <begin position="15"/>
        <end position="25"/>
    </location>
</feature>
<dbReference type="AlphaFoldDB" id="A0A1I4JTZ5"/>
<proteinExistence type="predicted"/>
<gene>
    <name evidence="3" type="ORF">SAMN04487950_4649</name>
</gene>
<organism evidence="3 4">
    <name type="scientific">Halogranum rubrum</name>
    <dbReference type="NCBI Taxonomy" id="553466"/>
    <lineage>
        <taxon>Archaea</taxon>
        <taxon>Methanobacteriati</taxon>
        <taxon>Methanobacteriota</taxon>
        <taxon>Stenosarchaea group</taxon>
        <taxon>Halobacteria</taxon>
        <taxon>Halobacteriales</taxon>
        <taxon>Haloferacaceae</taxon>
    </lineage>
</organism>
<evidence type="ECO:0000256" key="1">
    <source>
        <dbReference type="SAM" id="MobiDB-lite"/>
    </source>
</evidence>
<feature type="transmembrane region" description="Helical" evidence="2">
    <location>
        <begin position="79"/>
        <end position="101"/>
    </location>
</feature>
<dbReference type="Proteomes" id="UP000199607">
    <property type="component" value="Unassembled WGS sequence"/>
</dbReference>
<reference evidence="4" key="1">
    <citation type="submission" date="2016-10" db="EMBL/GenBank/DDBJ databases">
        <authorList>
            <person name="Varghese N."/>
            <person name="Submissions S."/>
        </authorList>
    </citation>
    <scope>NUCLEOTIDE SEQUENCE [LARGE SCALE GENOMIC DNA]</scope>
    <source>
        <strain evidence="4">CGMCC 1.7738</strain>
    </source>
</reference>
<name>A0A1I4JTZ5_9EURY</name>